<dbReference type="InterPro" id="IPR000620">
    <property type="entry name" value="EamA_dom"/>
</dbReference>
<dbReference type="InterPro" id="IPR011112">
    <property type="entry name" value="Rho-like_N"/>
</dbReference>
<dbReference type="Gene3D" id="1.10.720.10">
    <property type="match status" value="1"/>
</dbReference>
<feature type="transmembrane region" description="Helical" evidence="8">
    <location>
        <begin position="128"/>
        <end position="151"/>
    </location>
</feature>
<evidence type="ECO:0000256" key="4">
    <source>
        <dbReference type="ARBA" id="ARBA00022692"/>
    </source>
</evidence>
<dbReference type="Proteomes" id="UP000198506">
    <property type="component" value="Unassembled WGS sequence"/>
</dbReference>
<sequence length="402" mass="40870">MPTLASPRRPAHAVAVLLAAVLWGTTGTVAHFAPAGSSPLAIGLSTFAIGGVVLAAISAKRVLAVLRQRQQLAWVLAGAVGVVLYPAAYYPSMALAGVAVGNVVALGSGPIFAALLEWAVDRRRPDARWALATGVAAVGIVLLTLGGHGGAAADASLAPAGVALALVAGFGYALYAFAGSRLIARGASASGAMGALFLVGGVACAAWLALVGVGPLASPAGLATIGYLGLVPMALAYLLFGFGLRVLRSSSATTIALAEPVVATLLAVLVVGERPAVIGWIGLAVVAIGIALLALPSPLTSRSRGVASGAPTTRGMGMPDPHIKDEELYETLRDEGNSKEKSARIANAAARDGRDEVGERGGEAGDYEDRTVDELQDRAKELGIEGYSDLRKDELIERLRNH</sequence>
<evidence type="ECO:0000259" key="9">
    <source>
        <dbReference type="SMART" id="SM00959"/>
    </source>
</evidence>
<feature type="transmembrane region" description="Helical" evidence="8">
    <location>
        <begin position="252"/>
        <end position="271"/>
    </location>
</feature>
<reference evidence="10 11" key="1">
    <citation type="submission" date="2016-10" db="EMBL/GenBank/DDBJ databases">
        <authorList>
            <person name="Varghese N."/>
            <person name="Submissions S."/>
        </authorList>
    </citation>
    <scope>NUCLEOTIDE SEQUENCE [LARGE SCALE GENOMIC DNA]</scope>
    <source>
        <strain evidence="10 11">IAM 15147</strain>
    </source>
</reference>
<dbReference type="InterPro" id="IPR036269">
    <property type="entry name" value="Rho_N_sf"/>
</dbReference>
<gene>
    <name evidence="10" type="ORF">SAMN04487783_2500</name>
</gene>
<feature type="compositionally biased region" description="Basic and acidic residues" evidence="7">
    <location>
        <begin position="351"/>
        <end position="371"/>
    </location>
</feature>
<feature type="transmembrane region" description="Helical" evidence="8">
    <location>
        <begin position="277"/>
        <end position="295"/>
    </location>
</feature>
<feature type="transmembrane region" description="Helical" evidence="8">
    <location>
        <begin position="94"/>
        <end position="116"/>
    </location>
</feature>
<name>A0AA94HP86_9MICO</name>
<evidence type="ECO:0000256" key="5">
    <source>
        <dbReference type="ARBA" id="ARBA00022989"/>
    </source>
</evidence>
<dbReference type="Pfam" id="PF07498">
    <property type="entry name" value="Rho_N"/>
    <property type="match status" value="1"/>
</dbReference>
<dbReference type="Gene3D" id="1.10.3730.20">
    <property type="match status" value="1"/>
</dbReference>
<dbReference type="Pfam" id="PF00892">
    <property type="entry name" value="EamA"/>
    <property type="match status" value="2"/>
</dbReference>
<keyword evidence="5 8" id="KW-1133">Transmembrane helix</keyword>
<accession>A0AA94HP86</accession>
<feature type="transmembrane region" description="Helical" evidence="8">
    <location>
        <begin position="71"/>
        <end position="88"/>
    </location>
</feature>
<evidence type="ECO:0000256" key="1">
    <source>
        <dbReference type="ARBA" id="ARBA00004651"/>
    </source>
</evidence>
<evidence type="ECO:0000256" key="2">
    <source>
        <dbReference type="ARBA" id="ARBA00007362"/>
    </source>
</evidence>
<dbReference type="Pfam" id="PF23855">
    <property type="entry name" value="DUF7218"/>
    <property type="match status" value="1"/>
</dbReference>
<feature type="transmembrane region" description="Helical" evidence="8">
    <location>
        <begin position="216"/>
        <end position="240"/>
    </location>
</feature>
<feature type="region of interest" description="Disordered" evidence="7">
    <location>
        <begin position="333"/>
        <end position="371"/>
    </location>
</feature>
<keyword evidence="11" id="KW-1185">Reference proteome</keyword>
<comment type="caution">
    <text evidence="10">The sequence shown here is derived from an EMBL/GenBank/DDBJ whole genome shotgun (WGS) entry which is preliminary data.</text>
</comment>
<dbReference type="InterPro" id="IPR055642">
    <property type="entry name" value="DUF7218"/>
</dbReference>
<evidence type="ECO:0000256" key="6">
    <source>
        <dbReference type="ARBA" id="ARBA00023136"/>
    </source>
</evidence>
<dbReference type="SUPFAM" id="SSF103481">
    <property type="entry name" value="Multidrug resistance efflux transporter EmrE"/>
    <property type="match status" value="2"/>
</dbReference>
<dbReference type="EMBL" id="FOZN01000004">
    <property type="protein sequence ID" value="SFS18050.1"/>
    <property type="molecule type" value="Genomic_DNA"/>
</dbReference>
<dbReference type="InterPro" id="IPR051258">
    <property type="entry name" value="Diverse_Substrate_Transporter"/>
</dbReference>
<proteinExistence type="inferred from homology"/>
<comment type="subcellular location">
    <subcellularLocation>
        <location evidence="1">Cell membrane</location>
        <topology evidence="1">Multi-pass membrane protein</topology>
    </subcellularLocation>
</comment>
<protein>
    <submittedName>
        <fullName evidence="10">Drug/metabolite transporter, DME family</fullName>
    </submittedName>
</protein>
<dbReference type="SMART" id="SM00959">
    <property type="entry name" value="Rho_N"/>
    <property type="match status" value="1"/>
</dbReference>
<keyword evidence="4 8" id="KW-0812">Transmembrane</keyword>
<evidence type="ECO:0000256" key="3">
    <source>
        <dbReference type="ARBA" id="ARBA00022475"/>
    </source>
</evidence>
<feature type="transmembrane region" description="Helical" evidence="8">
    <location>
        <begin position="189"/>
        <end position="210"/>
    </location>
</feature>
<feature type="transmembrane region" description="Helical" evidence="8">
    <location>
        <begin position="40"/>
        <end position="59"/>
    </location>
</feature>
<feature type="compositionally biased region" description="Basic and acidic residues" evidence="7">
    <location>
        <begin position="333"/>
        <end position="343"/>
    </location>
</feature>
<dbReference type="PANTHER" id="PTHR42920">
    <property type="entry name" value="OS03G0707200 PROTEIN-RELATED"/>
    <property type="match status" value="1"/>
</dbReference>
<dbReference type="GO" id="GO:0005886">
    <property type="term" value="C:plasma membrane"/>
    <property type="evidence" value="ECO:0007669"/>
    <property type="project" value="UniProtKB-SubCell"/>
</dbReference>
<evidence type="ECO:0000256" key="8">
    <source>
        <dbReference type="SAM" id="Phobius"/>
    </source>
</evidence>
<dbReference type="SUPFAM" id="SSF68912">
    <property type="entry name" value="Rho N-terminal domain-like"/>
    <property type="match status" value="1"/>
</dbReference>
<dbReference type="PANTHER" id="PTHR42920:SF5">
    <property type="entry name" value="EAMA DOMAIN-CONTAINING PROTEIN"/>
    <property type="match status" value="1"/>
</dbReference>
<keyword evidence="3" id="KW-1003">Cell membrane</keyword>
<evidence type="ECO:0000313" key="10">
    <source>
        <dbReference type="EMBL" id="SFS18050.1"/>
    </source>
</evidence>
<evidence type="ECO:0000313" key="11">
    <source>
        <dbReference type="Proteomes" id="UP000198506"/>
    </source>
</evidence>
<organism evidence="10 11">
    <name type="scientific">Agrococcus baldri</name>
    <dbReference type="NCBI Taxonomy" id="153730"/>
    <lineage>
        <taxon>Bacteria</taxon>
        <taxon>Bacillati</taxon>
        <taxon>Actinomycetota</taxon>
        <taxon>Actinomycetes</taxon>
        <taxon>Micrococcales</taxon>
        <taxon>Microbacteriaceae</taxon>
        <taxon>Agrococcus</taxon>
    </lineage>
</organism>
<feature type="domain" description="Rho termination factor-like N-terminal" evidence="9">
    <location>
        <begin position="366"/>
        <end position="402"/>
    </location>
</feature>
<feature type="transmembrane region" description="Helical" evidence="8">
    <location>
        <begin position="157"/>
        <end position="177"/>
    </location>
</feature>
<dbReference type="InterPro" id="IPR037185">
    <property type="entry name" value="EmrE-like"/>
</dbReference>
<comment type="similarity">
    <text evidence="2">Belongs to the EamA transporter family.</text>
</comment>
<dbReference type="AlphaFoldDB" id="A0AA94HP86"/>
<dbReference type="GO" id="GO:0006353">
    <property type="term" value="P:DNA-templated transcription termination"/>
    <property type="evidence" value="ECO:0007669"/>
    <property type="project" value="InterPro"/>
</dbReference>
<keyword evidence="6 8" id="KW-0472">Membrane</keyword>
<evidence type="ECO:0000256" key="7">
    <source>
        <dbReference type="SAM" id="MobiDB-lite"/>
    </source>
</evidence>